<comment type="caution">
    <text evidence="2">The sequence shown here is derived from an EMBL/GenBank/DDBJ whole genome shotgun (WGS) entry which is preliminary data.</text>
</comment>
<dbReference type="OrthoDB" id="8477132at2"/>
<reference evidence="3" key="1">
    <citation type="submission" date="2016-02" db="EMBL/GenBank/DDBJ databases">
        <authorList>
            <person name="Kaur G."/>
            <person name="Nair G.R."/>
            <person name="Mayilraj S."/>
        </authorList>
    </citation>
    <scope>NUCLEOTIDE SEQUENCE [LARGE SCALE GENOMIC DNA]</scope>
    <source>
        <strain evidence="3">GA-15</strain>
    </source>
</reference>
<name>A0A177ILQ4_9CORY</name>
<keyword evidence="1" id="KW-0812">Transmembrane</keyword>
<dbReference type="AlphaFoldDB" id="A0A177ILQ4"/>
<keyword evidence="1" id="KW-1133">Transmembrane helix</keyword>
<keyword evidence="1" id="KW-0472">Membrane</keyword>
<organism evidence="2 3">
    <name type="scientific">Corynebacterium stationis</name>
    <dbReference type="NCBI Taxonomy" id="1705"/>
    <lineage>
        <taxon>Bacteria</taxon>
        <taxon>Bacillati</taxon>
        <taxon>Actinomycetota</taxon>
        <taxon>Actinomycetes</taxon>
        <taxon>Mycobacteriales</taxon>
        <taxon>Corynebacteriaceae</taxon>
        <taxon>Corynebacterium</taxon>
    </lineage>
</organism>
<evidence type="ECO:0000313" key="3">
    <source>
        <dbReference type="Proteomes" id="UP000076947"/>
    </source>
</evidence>
<dbReference type="Proteomes" id="UP000076947">
    <property type="component" value="Unassembled WGS sequence"/>
</dbReference>
<feature type="transmembrane region" description="Helical" evidence="1">
    <location>
        <begin position="187"/>
        <end position="207"/>
    </location>
</feature>
<proteinExistence type="predicted"/>
<protein>
    <recommendedName>
        <fullName evidence="4">5,10-methylene-tetrahydrofolate dehydrogenase</fullName>
    </recommendedName>
</protein>
<gene>
    <name evidence="2" type="ORF">AYJ05_10020</name>
</gene>
<keyword evidence="3" id="KW-1185">Reference proteome</keyword>
<accession>A0A177ILQ4</accession>
<dbReference type="EMBL" id="LSTQ01000012">
    <property type="protein sequence ID" value="OAH29730.1"/>
    <property type="molecule type" value="Genomic_DNA"/>
</dbReference>
<dbReference type="STRING" id="1705.CA21670_12650"/>
<evidence type="ECO:0000256" key="1">
    <source>
        <dbReference type="SAM" id="Phobius"/>
    </source>
</evidence>
<feature type="transmembrane region" description="Helical" evidence="1">
    <location>
        <begin position="261"/>
        <end position="287"/>
    </location>
</feature>
<feature type="transmembrane region" description="Helical" evidence="1">
    <location>
        <begin position="219"/>
        <end position="241"/>
    </location>
</feature>
<evidence type="ECO:0008006" key="4">
    <source>
        <dbReference type="Google" id="ProtNLM"/>
    </source>
</evidence>
<sequence>MALMNQPLRVAIFADPGLPSRTVSRVLGDGNDGEKTVGRYLFSHHKSRTPARPDGTLDLDTVRGWARDDDVDLLAIVTEIPRRAGRKPKIAALHYGEGLVIISLPALGWQGVTQRLRHVLFDSLDALADQQTPGTDQHTSNSGVVYEQESRSGRSVYITSPWWRPGRLRLVLGMVRTNEPLSAVSKLSGVLAAAAGTGAFGIFYSSIWEMADALPSWRLGLITAMVIVTMVLWLIGANRLWEHSRKLGDLTEAAMYNASTVATLLLSVILLYLVLFIGILIGGIGVIESGFMSSKIGAEASLGNYVDIAWLSASMGTVAGALGSNFDSEDTIRELTHGKRLAQRFKQRQDANENNC</sequence>
<evidence type="ECO:0000313" key="2">
    <source>
        <dbReference type="EMBL" id="OAH29730.1"/>
    </source>
</evidence>